<proteinExistence type="predicted"/>
<dbReference type="AlphaFoldDB" id="A0A8X6EXY7"/>
<name>A0A8X6EXY7_TRICU</name>
<dbReference type="PROSITE" id="PS51257">
    <property type="entry name" value="PROKAR_LIPOPROTEIN"/>
    <property type="match status" value="1"/>
</dbReference>
<comment type="caution">
    <text evidence="1">The sequence shown here is derived from an EMBL/GenBank/DDBJ whole genome shotgun (WGS) entry which is preliminary data.</text>
</comment>
<protein>
    <submittedName>
        <fullName evidence="1">Uncharacterized protein</fullName>
    </submittedName>
</protein>
<reference evidence="1" key="1">
    <citation type="submission" date="2020-07" db="EMBL/GenBank/DDBJ databases">
        <title>Multicomponent nature underlies the extraordinary mechanical properties of spider dragline silk.</title>
        <authorList>
            <person name="Kono N."/>
            <person name="Nakamura H."/>
            <person name="Mori M."/>
            <person name="Yoshida Y."/>
            <person name="Ohtoshi R."/>
            <person name="Malay A.D."/>
            <person name="Moran D.A.P."/>
            <person name="Tomita M."/>
            <person name="Numata K."/>
            <person name="Arakawa K."/>
        </authorList>
    </citation>
    <scope>NUCLEOTIDE SEQUENCE</scope>
</reference>
<evidence type="ECO:0000313" key="1">
    <source>
        <dbReference type="EMBL" id="GFQ63854.1"/>
    </source>
</evidence>
<organism evidence="1 2">
    <name type="scientific">Trichonephila clavata</name>
    <name type="common">Joro spider</name>
    <name type="synonym">Nephila clavata</name>
    <dbReference type="NCBI Taxonomy" id="2740835"/>
    <lineage>
        <taxon>Eukaryota</taxon>
        <taxon>Metazoa</taxon>
        <taxon>Ecdysozoa</taxon>
        <taxon>Arthropoda</taxon>
        <taxon>Chelicerata</taxon>
        <taxon>Arachnida</taxon>
        <taxon>Araneae</taxon>
        <taxon>Araneomorphae</taxon>
        <taxon>Entelegynae</taxon>
        <taxon>Araneoidea</taxon>
        <taxon>Nephilidae</taxon>
        <taxon>Trichonephila</taxon>
    </lineage>
</organism>
<sequence length="131" mass="15124">MVCVKINVVHEIIDWAFLFLFCSVQSCRDGKGLQFGPSKTLFPNVRFHYLSVAHLLVHLLFNPIRRITGRYLRDRISLTMKEIVTHFVKSAETQSIGPKDLSTFIVFRLRFCLISNAGERVREKVEERIGG</sequence>
<gene>
    <name evidence="1" type="ORF">TNCT_727341</name>
</gene>
<evidence type="ECO:0000313" key="2">
    <source>
        <dbReference type="Proteomes" id="UP000887116"/>
    </source>
</evidence>
<dbReference type="Proteomes" id="UP000887116">
    <property type="component" value="Unassembled WGS sequence"/>
</dbReference>
<keyword evidence="2" id="KW-1185">Reference proteome</keyword>
<dbReference type="EMBL" id="BMAO01019924">
    <property type="protein sequence ID" value="GFQ63854.1"/>
    <property type="molecule type" value="Genomic_DNA"/>
</dbReference>
<accession>A0A8X6EXY7</accession>